<dbReference type="Proteomes" id="UP000215546">
    <property type="component" value="Unassembled WGS sequence"/>
</dbReference>
<proteinExistence type="predicted"/>
<dbReference type="AlphaFoldDB" id="A0A233UYL6"/>
<dbReference type="EMBL" id="NDYE01000016">
    <property type="protein sequence ID" value="OXZ31485.1"/>
    <property type="molecule type" value="Genomic_DNA"/>
</dbReference>
<accession>A0A233UYL6</accession>
<dbReference type="Pfam" id="PF19605">
    <property type="entry name" value="DUF6110"/>
    <property type="match status" value="1"/>
</dbReference>
<feature type="region of interest" description="Disordered" evidence="1">
    <location>
        <begin position="64"/>
        <end position="108"/>
    </location>
</feature>
<organism evidence="2 3">
    <name type="scientific">Finegoldia magna</name>
    <name type="common">Peptostreptococcus magnus</name>
    <dbReference type="NCBI Taxonomy" id="1260"/>
    <lineage>
        <taxon>Bacteria</taxon>
        <taxon>Bacillati</taxon>
        <taxon>Bacillota</taxon>
        <taxon>Tissierellia</taxon>
        <taxon>Tissierellales</taxon>
        <taxon>Peptoniphilaceae</taxon>
        <taxon>Finegoldia</taxon>
    </lineage>
</organism>
<sequence length="108" mass="11823">MINKKIISVGAGIIAGAIGGKVLNSKLAKKAAVSTVVGGLKVKESIDKTVENIRVSAEDVIAEAKDVKEREEKEEAKKNDEMDIDKVAEEQEEKTEEKVEDKKEEENK</sequence>
<protein>
    <submittedName>
        <fullName evidence="2">DUF1490 domain-containing protein</fullName>
    </submittedName>
</protein>
<reference evidence="3" key="1">
    <citation type="submission" date="2017-04" db="EMBL/GenBank/DDBJ databases">
        <title>Finegoldia magna isolated from orthopedic joint implant-associated infections.</title>
        <authorList>
            <person name="Bjorklund S."/>
            <person name="Bruggemann H."/>
            <person name="Jensen A."/>
            <person name="Hellmark B."/>
            <person name="Soderquist B."/>
        </authorList>
    </citation>
    <scope>NUCLEOTIDE SEQUENCE [LARGE SCALE GENOMIC DNA]</scope>
    <source>
        <strain evidence="3">12T273</strain>
    </source>
</reference>
<comment type="caution">
    <text evidence="2">The sequence shown here is derived from an EMBL/GenBank/DDBJ whole genome shotgun (WGS) entry which is preliminary data.</text>
</comment>
<gene>
    <name evidence="2" type="ORF">B9N55_07575</name>
</gene>
<name>A0A233UYL6_FINMA</name>
<evidence type="ECO:0000313" key="3">
    <source>
        <dbReference type="Proteomes" id="UP000215546"/>
    </source>
</evidence>
<dbReference type="InterPro" id="IPR046092">
    <property type="entry name" value="DUF6110"/>
</dbReference>
<dbReference type="RefSeq" id="WP_094208872.1">
    <property type="nucleotide sequence ID" value="NZ_NDYA01000015.1"/>
</dbReference>
<evidence type="ECO:0000256" key="1">
    <source>
        <dbReference type="SAM" id="MobiDB-lite"/>
    </source>
</evidence>
<evidence type="ECO:0000313" key="2">
    <source>
        <dbReference type="EMBL" id="OXZ31485.1"/>
    </source>
</evidence>